<keyword evidence="8" id="KW-0811">Translocation</keyword>
<evidence type="ECO:0000313" key="18">
    <source>
        <dbReference type="EMBL" id="KAG8192692.1"/>
    </source>
</evidence>
<protein>
    <recommendedName>
        <fullName evidence="13">mRNA export factor GLE1</fullName>
    </recommendedName>
    <alternativeName>
        <fullName evidence="15">GLE1 RNA export mediator</fullName>
    </alternativeName>
    <alternativeName>
        <fullName evidence="14">Nucleoporin GLE1</fullName>
    </alternativeName>
</protein>
<evidence type="ECO:0000256" key="9">
    <source>
        <dbReference type="ARBA" id="ARBA00023054"/>
    </source>
</evidence>
<dbReference type="InterPro" id="IPR038506">
    <property type="entry name" value="GLE1-like_sf"/>
</dbReference>
<gene>
    <name evidence="18" type="ORF">JTE90_009718</name>
</gene>
<evidence type="ECO:0000256" key="5">
    <source>
        <dbReference type="ARBA" id="ARBA00022490"/>
    </source>
</evidence>
<evidence type="ECO:0000256" key="4">
    <source>
        <dbReference type="ARBA" id="ARBA00022448"/>
    </source>
</evidence>
<keyword evidence="19" id="KW-1185">Reference proteome</keyword>
<organism evidence="18 19">
    <name type="scientific">Oedothorax gibbosus</name>
    <dbReference type="NCBI Taxonomy" id="931172"/>
    <lineage>
        <taxon>Eukaryota</taxon>
        <taxon>Metazoa</taxon>
        <taxon>Ecdysozoa</taxon>
        <taxon>Arthropoda</taxon>
        <taxon>Chelicerata</taxon>
        <taxon>Arachnida</taxon>
        <taxon>Araneae</taxon>
        <taxon>Araneomorphae</taxon>
        <taxon>Entelegynae</taxon>
        <taxon>Araneoidea</taxon>
        <taxon>Linyphiidae</taxon>
        <taxon>Erigoninae</taxon>
        <taxon>Oedothorax</taxon>
    </lineage>
</organism>
<evidence type="ECO:0000256" key="1">
    <source>
        <dbReference type="ARBA" id="ARBA00004496"/>
    </source>
</evidence>
<evidence type="ECO:0000256" key="6">
    <source>
        <dbReference type="ARBA" id="ARBA00022816"/>
    </source>
</evidence>
<evidence type="ECO:0000256" key="10">
    <source>
        <dbReference type="ARBA" id="ARBA00023132"/>
    </source>
</evidence>
<dbReference type="GO" id="GO:0015031">
    <property type="term" value="P:protein transport"/>
    <property type="evidence" value="ECO:0007669"/>
    <property type="project" value="UniProtKB-KW"/>
</dbReference>
<evidence type="ECO:0000256" key="7">
    <source>
        <dbReference type="ARBA" id="ARBA00022927"/>
    </source>
</evidence>
<dbReference type="GO" id="GO:0005543">
    <property type="term" value="F:phospholipid binding"/>
    <property type="evidence" value="ECO:0007669"/>
    <property type="project" value="TreeGrafter"/>
</dbReference>
<dbReference type="GO" id="GO:0044614">
    <property type="term" value="C:nuclear pore cytoplasmic filaments"/>
    <property type="evidence" value="ECO:0007669"/>
    <property type="project" value="TreeGrafter"/>
</dbReference>
<keyword evidence="6" id="KW-0509">mRNA transport</keyword>
<proteinExistence type="inferred from homology"/>
<keyword evidence="9 16" id="KW-0175">Coiled coil</keyword>
<keyword evidence="4" id="KW-0813">Transport</keyword>
<feature type="region of interest" description="Disordered" evidence="17">
    <location>
        <begin position="56"/>
        <end position="87"/>
    </location>
</feature>
<accession>A0AAV6V945</accession>
<evidence type="ECO:0000256" key="17">
    <source>
        <dbReference type="SAM" id="MobiDB-lite"/>
    </source>
</evidence>
<dbReference type="Proteomes" id="UP000827092">
    <property type="component" value="Unassembled WGS sequence"/>
</dbReference>
<dbReference type="Pfam" id="PF07817">
    <property type="entry name" value="GLE1"/>
    <property type="match status" value="1"/>
</dbReference>
<dbReference type="Gene3D" id="1.25.40.510">
    <property type="entry name" value="GLE1-like"/>
    <property type="match status" value="1"/>
</dbReference>
<evidence type="ECO:0000256" key="15">
    <source>
        <dbReference type="ARBA" id="ARBA00030897"/>
    </source>
</evidence>
<dbReference type="PANTHER" id="PTHR12960:SF0">
    <property type="entry name" value="MRNA EXPORT FACTOR GLE1"/>
    <property type="match status" value="1"/>
</dbReference>
<evidence type="ECO:0000256" key="3">
    <source>
        <dbReference type="ARBA" id="ARBA00011056"/>
    </source>
</evidence>
<name>A0AAV6V945_9ARAC</name>
<dbReference type="GO" id="GO:0031369">
    <property type="term" value="F:translation initiation factor binding"/>
    <property type="evidence" value="ECO:0007669"/>
    <property type="project" value="TreeGrafter"/>
</dbReference>
<evidence type="ECO:0000256" key="12">
    <source>
        <dbReference type="ARBA" id="ARBA00024680"/>
    </source>
</evidence>
<evidence type="ECO:0000256" key="13">
    <source>
        <dbReference type="ARBA" id="ARBA00026227"/>
    </source>
</evidence>
<dbReference type="AlphaFoldDB" id="A0AAV6V945"/>
<comment type="similarity">
    <text evidence="3">Belongs to the GLE1 family.</text>
</comment>
<dbReference type="EMBL" id="JAFNEN010000136">
    <property type="protein sequence ID" value="KAG8192692.1"/>
    <property type="molecule type" value="Genomic_DNA"/>
</dbReference>
<evidence type="ECO:0000256" key="16">
    <source>
        <dbReference type="SAM" id="Coils"/>
    </source>
</evidence>
<keyword evidence="7" id="KW-0653">Protein transport</keyword>
<comment type="subcellular location">
    <subcellularLocation>
        <location evidence="1">Cytoplasm</location>
    </subcellularLocation>
    <subcellularLocation>
        <location evidence="2">Nucleus</location>
        <location evidence="2">Nuclear pore complex</location>
    </subcellularLocation>
</comment>
<dbReference type="GO" id="GO:0005737">
    <property type="term" value="C:cytoplasm"/>
    <property type="evidence" value="ECO:0007669"/>
    <property type="project" value="UniProtKB-SubCell"/>
</dbReference>
<dbReference type="PANTHER" id="PTHR12960">
    <property type="entry name" value="GLE-1-RELATED"/>
    <property type="match status" value="1"/>
</dbReference>
<comment type="function">
    <text evidence="12">Required for the export of mRNAs containing poly(A) tails from the nucleus into the cytoplasm. May be involved in the terminal step of the mRNA transport through the nuclear pore complex (NPC).</text>
</comment>
<sequence>MDVGNALRNTSKGRIKYDKNWAEEGRAKEIFDSISEYSTNIKLSVSPKVLARIISEDQNKQKSEEKKNPVATTPNTPASEKKTKSQNGITEAYFYEQQTETELPILEYEEERLKSVQDAFESKKNEFDKKLLEIEQQLKQEYLFAKRQNELDAKRRAADVQKLEEAMLNEVREKEMLQREQYQTHVKTLSEKVLEAERRQKKIEEETKKREQEQTELKIQLHNCQNEAQDLVSKSMEKLGSCEYSNFLRIPIDERMKQMTEILNPINNLMEQAKVTELSIDDILNANYLVKASYYQFQDILNDIESAKVRYTSSQSFPSPKHTIDVVDRKSPEITSIETDTETMKEADVTVKPKEGKKKLLAQFIAPDAVEPYHKIMENLKRVENLALTIKSDPRNKKFRFELQKAINTPINSLSSNSGSQIKSKIVKLLTILSGNVPELRGRDMSDNSVAYNFCANLIAKQFVEQGYTQISAQHSTAFPIALAVLGVWSKKPDVGQLILSHFYTRCPYLVPYYPPRQEGQTDEEYFVSLGYELDDEGNLEDKHKFLSRISGFIRLYAAIIVSPLPPHSSTSPHPHGLAHAWKWLSRTLNLDPRPDITATVLFDFLDVAGHALQRTYGRQFRKILHVLCKEYFPKIKQVTPGGSGGPIERLETFLQQTVKRGHIEQPKGVLGPDFWNRSS</sequence>
<evidence type="ECO:0000256" key="2">
    <source>
        <dbReference type="ARBA" id="ARBA00004567"/>
    </source>
</evidence>
<dbReference type="GO" id="GO:0000822">
    <property type="term" value="F:inositol hexakisphosphate binding"/>
    <property type="evidence" value="ECO:0007669"/>
    <property type="project" value="TreeGrafter"/>
</dbReference>
<feature type="compositionally biased region" description="Basic and acidic residues" evidence="17">
    <location>
        <begin position="56"/>
        <end position="68"/>
    </location>
</feature>
<reference evidence="18 19" key="1">
    <citation type="journal article" date="2022" name="Nat. Ecol. Evol.">
        <title>A masculinizing supergene underlies an exaggerated male reproductive morph in a spider.</title>
        <authorList>
            <person name="Hendrickx F."/>
            <person name="De Corte Z."/>
            <person name="Sonet G."/>
            <person name="Van Belleghem S.M."/>
            <person name="Kostlbacher S."/>
            <person name="Vangestel C."/>
        </authorList>
    </citation>
    <scope>NUCLEOTIDE SEQUENCE [LARGE SCALE GENOMIC DNA]</scope>
    <source>
        <strain evidence="18">W744_W776</strain>
    </source>
</reference>
<keyword evidence="5" id="KW-0963">Cytoplasm</keyword>
<keyword evidence="11" id="KW-0539">Nucleus</keyword>
<evidence type="ECO:0000256" key="14">
    <source>
        <dbReference type="ARBA" id="ARBA00029983"/>
    </source>
</evidence>
<evidence type="ECO:0000313" key="19">
    <source>
        <dbReference type="Proteomes" id="UP000827092"/>
    </source>
</evidence>
<feature type="coiled-coil region" evidence="16">
    <location>
        <begin position="160"/>
        <end position="223"/>
    </location>
</feature>
<dbReference type="GO" id="GO:0016973">
    <property type="term" value="P:poly(A)+ mRNA export from nucleus"/>
    <property type="evidence" value="ECO:0007669"/>
    <property type="project" value="InterPro"/>
</dbReference>
<keyword evidence="10" id="KW-0906">Nuclear pore complex</keyword>
<evidence type="ECO:0000256" key="11">
    <source>
        <dbReference type="ARBA" id="ARBA00023242"/>
    </source>
</evidence>
<dbReference type="InterPro" id="IPR012476">
    <property type="entry name" value="GLE1"/>
</dbReference>
<evidence type="ECO:0000256" key="8">
    <source>
        <dbReference type="ARBA" id="ARBA00023010"/>
    </source>
</evidence>
<dbReference type="FunFam" id="1.25.40.510:FF:000001">
    <property type="entry name" value="Nucleoporin GLE1 isoform 1"/>
    <property type="match status" value="1"/>
</dbReference>
<comment type="caution">
    <text evidence="18">The sequence shown here is derived from an EMBL/GenBank/DDBJ whole genome shotgun (WGS) entry which is preliminary data.</text>
</comment>